<dbReference type="InterPro" id="IPR048933">
    <property type="entry name" value="B_lactamase-like_C"/>
</dbReference>
<dbReference type="Pfam" id="PF00753">
    <property type="entry name" value="Lactamase_B"/>
    <property type="match status" value="1"/>
</dbReference>
<dbReference type="PANTHER" id="PTHR23131">
    <property type="entry name" value="ENDORIBONUCLEASE LACTB2"/>
    <property type="match status" value="1"/>
</dbReference>
<organism evidence="2 3">
    <name type="scientific">Alteromonas aestuariivivens</name>
    <dbReference type="NCBI Taxonomy" id="1938339"/>
    <lineage>
        <taxon>Bacteria</taxon>
        <taxon>Pseudomonadati</taxon>
        <taxon>Pseudomonadota</taxon>
        <taxon>Gammaproteobacteria</taxon>
        <taxon>Alteromonadales</taxon>
        <taxon>Alteromonadaceae</taxon>
        <taxon>Alteromonas/Salinimonas group</taxon>
        <taxon>Alteromonas</taxon>
    </lineage>
</organism>
<dbReference type="SUPFAM" id="SSF56281">
    <property type="entry name" value="Metallo-hydrolase/oxidoreductase"/>
    <property type="match status" value="1"/>
</dbReference>
<dbReference type="InterPro" id="IPR036388">
    <property type="entry name" value="WH-like_DNA-bd_sf"/>
</dbReference>
<protein>
    <submittedName>
        <fullName evidence="2">MBL fold metallo-hydrolase</fullName>
    </submittedName>
</protein>
<accession>A0A3D8ME72</accession>
<sequence>MIYLDFPLPQLQQTVEIMPGVLWLRMPLPFELDHINLYLLESQEGWYLVDTGLNTSLTRECWLAVLDDLDKPLAGVLVTHMHPDHLGLAGWLCDRFRVPLWMTEREYFAARALLPGPNDAARWTDEAYFIQAGLPPDMVKERVAGQQGFGAVVSAVPLAYRRLVDGQVLDIGGNSWQVMVGRGHSPEHACLYCADKRVLLAGDHILPSISPNIGCYATEPEADSLRDYFESLMPFSALPDDVIVLPAHNRPFRRVADRVISLVQHHYTHLNALLDFCYQPRTLYECLPTLFNRKLTGYNLYFAVAECLAHLNFLLSERRMGRRMNNAGVYEYHSVSMQRYPAGPAELKGGMGIFPV</sequence>
<dbReference type="SMART" id="SM00849">
    <property type="entry name" value="Lactamase_B"/>
    <property type="match status" value="1"/>
</dbReference>
<keyword evidence="2" id="KW-0378">Hydrolase</keyword>
<dbReference type="Gene3D" id="1.10.10.10">
    <property type="entry name" value="Winged helix-like DNA-binding domain superfamily/Winged helix DNA-binding domain"/>
    <property type="match status" value="1"/>
</dbReference>
<evidence type="ECO:0000313" key="2">
    <source>
        <dbReference type="EMBL" id="RDV28900.1"/>
    </source>
</evidence>
<proteinExistence type="predicted"/>
<dbReference type="EMBL" id="QRHA01000001">
    <property type="protein sequence ID" value="RDV28900.1"/>
    <property type="molecule type" value="Genomic_DNA"/>
</dbReference>
<dbReference type="InterPro" id="IPR050662">
    <property type="entry name" value="Sec-metab_biosynth-thioest"/>
</dbReference>
<dbReference type="InterPro" id="IPR001279">
    <property type="entry name" value="Metallo-B-lactamas"/>
</dbReference>
<gene>
    <name evidence="2" type="ORF">DXV75_00050</name>
</gene>
<evidence type="ECO:0000259" key="1">
    <source>
        <dbReference type="SMART" id="SM00849"/>
    </source>
</evidence>
<name>A0A3D8ME72_9ALTE</name>
<dbReference type="RefSeq" id="WP_115591191.1">
    <property type="nucleotide sequence ID" value="NZ_QRHA01000001.1"/>
</dbReference>
<dbReference type="Proteomes" id="UP000256561">
    <property type="component" value="Unassembled WGS sequence"/>
</dbReference>
<dbReference type="Pfam" id="PF21221">
    <property type="entry name" value="B_lactamase-like_C"/>
    <property type="match status" value="1"/>
</dbReference>
<comment type="caution">
    <text evidence="2">The sequence shown here is derived from an EMBL/GenBank/DDBJ whole genome shotgun (WGS) entry which is preliminary data.</text>
</comment>
<evidence type="ECO:0000313" key="3">
    <source>
        <dbReference type="Proteomes" id="UP000256561"/>
    </source>
</evidence>
<dbReference type="PANTHER" id="PTHR23131:SF4">
    <property type="entry name" value="METALLO-BETA-LACTAMASE SUPERFAMILY POTEIN"/>
    <property type="match status" value="1"/>
</dbReference>
<dbReference type="Gene3D" id="3.60.15.10">
    <property type="entry name" value="Ribonuclease Z/Hydroxyacylglutathione hydrolase-like"/>
    <property type="match status" value="1"/>
</dbReference>
<feature type="domain" description="Metallo-beta-lactamase" evidence="1">
    <location>
        <begin position="34"/>
        <end position="248"/>
    </location>
</feature>
<dbReference type="AlphaFoldDB" id="A0A3D8ME72"/>
<reference evidence="3" key="1">
    <citation type="submission" date="2018-08" db="EMBL/GenBank/DDBJ databases">
        <authorList>
            <person name="Zhang J."/>
            <person name="Du Z.-J."/>
        </authorList>
    </citation>
    <scope>NUCLEOTIDE SEQUENCE [LARGE SCALE GENOMIC DNA]</scope>
    <source>
        <strain evidence="3">KCTC 52655</strain>
    </source>
</reference>
<keyword evidence="3" id="KW-1185">Reference proteome</keyword>
<dbReference type="InterPro" id="IPR036866">
    <property type="entry name" value="RibonucZ/Hydroxyglut_hydro"/>
</dbReference>
<dbReference type="GO" id="GO:0016787">
    <property type="term" value="F:hydrolase activity"/>
    <property type="evidence" value="ECO:0007669"/>
    <property type="project" value="UniProtKB-KW"/>
</dbReference>
<dbReference type="OrthoDB" id="9815874at2"/>